<dbReference type="EMBL" id="LR797237">
    <property type="protein sequence ID" value="CAB4196034.1"/>
    <property type="molecule type" value="Genomic_DNA"/>
</dbReference>
<evidence type="ECO:0000313" key="4">
    <source>
        <dbReference type="EMBL" id="CAB4180761.1"/>
    </source>
</evidence>
<feature type="region of interest" description="Disordered" evidence="1">
    <location>
        <begin position="75"/>
        <end position="97"/>
    </location>
</feature>
<evidence type="ECO:0000313" key="5">
    <source>
        <dbReference type="EMBL" id="CAB4196034.1"/>
    </source>
</evidence>
<dbReference type="EMBL" id="LR796442">
    <property type="protein sequence ID" value="CAB4145029.1"/>
    <property type="molecule type" value="Genomic_DNA"/>
</dbReference>
<organism evidence="4">
    <name type="scientific">uncultured Caudovirales phage</name>
    <dbReference type="NCBI Taxonomy" id="2100421"/>
    <lineage>
        <taxon>Viruses</taxon>
        <taxon>Duplodnaviria</taxon>
        <taxon>Heunggongvirae</taxon>
        <taxon>Uroviricota</taxon>
        <taxon>Caudoviricetes</taxon>
        <taxon>Peduoviridae</taxon>
        <taxon>Maltschvirus</taxon>
        <taxon>Maltschvirus maltsch</taxon>
    </lineage>
</organism>
<evidence type="ECO:0000313" key="2">
    <source>
        <dbReference type="EMBL" id="CAB4145029.1"/>
    </source>
</evidence>
<feature type="region of interest" description="Disordered" evidence="1">
    <location>
        <begin position="1"/>
        <end position="24"/>
    </location>
</feature>
<evidence type="ECO:0000313" key="3">
    <source>
        <dbReference type="EMBL" id="CAB4169178.1"/>
    </source>
</evidence>
<dbReference type="EMBL" id="LR796839">
    <property type="protein sequence ID" value="CAB4169178.1"/>
    <property type="molecule type" value="Genomic_DNA"/>
</dbReference>
<reference evidence="4" key="1">
    <citation type="submission" date="2020-05" db="EMBL/GenBank/DDBJ databases">
        <authorList>
            <person name="Chiriac C."/>
            <person name="Salcher M."/>
            <person name="Ghai R."/>
            <person name="Kavagutti S V."/>
        </authorList>
    </citation>
    <scope>NUCLEOTIDE SEQUENCE</scope>
</reference>
<sequence length="178" mass="19490">MARIQDSSDVSLGQSSPFDLNSLAQGGPDIVEVPVGKDLSKIVEDEKFLNEPIQIRCKANGNPNAPKAVELSVHTGGVTGPMGDPTPDYPSGKPGVAGSGGKKVNFVFAYDRTYTVPRFVFEALAHSKMTTLRQMPHPTQPMTMLQKQVHEFYYNFECVNDPNPKGQAWREKVLRDAA</sequence>
<dbReference type="EMBL" id="LR797004">
    <property type="protein sequence ID" value="CAB4180761.1"/>
    <property type="molecule type" value="Genomic_DNA"/>
</dbReference>
<gene>
    <name evidence="4" type="ORF">UFOVP1053_21</name>
    <name evidence="5" type="ORF">UFOVP1297_52</name>
    <name evidence="6" type="ORF">UFOVP1647_30</name>
    <name evidence="2" type="ORF">UFOVP472_21</name>
    <name evidence="3" type="ORF">UFOVP891_46</name>
</gene>
<name>A0A6J5QGY4_9CAUD</name>
<proteinExistence type="predicted"/>
<evidence type="ECO:0000256" key="1">
    <source>
        <dbReference type="SAM" id="MobiDB-lite"/>
    </source>
</evidence>
<evidence type="ECO:0000313" key="6">
    <source>
        <dbReference type="EMBL" id="CAB4221894.1"/>
    </source>
</evidence>
<accession>A0A6J5QGY4</accession>
<dbReference type="EMBL" id="LR797507">
    <property type="protein sequence ID" value="CAB4221894.1"/>
    <property type="molecule type" value="Genomic_DNA"/>
</dbReference>
<protein>
    <submittedName>
        <fullName evidence="4">Uncharacterized protein</fullName>
    </submittedName>
</protein>